<accession>A0A2N0WC17</accession>
<dbReference type="InterPro" id="IPR013783">
    <property type="entry name" value="Ig-like_fold"/>
</dbReference>
<dbReference type="EMBL" id="PISJ01000018">
    <property type="protein sequence ID" value="PKF32066.1"/>
    <property type="molecule type" value="Genomic_DNA"/>
</dbReference>
<sequence length="678" mass="71190">MMMNKKQLTLKLSAVAMAVLLASCGGGSGGGYYGNNSGSSTDTGGNTTNPTQVSAELLSVGQSKSSLNAGGDDSLTLTIRTLNKSGGIVPKANVKIEIKDAKNTGASLDTPSDLVSGDNGLVTTKISLINSTLDQRINRSITVIVSSGQAKQELTIPVNGTAISISSDISLLEEDGTANVTLTALDAVGAPLENAKASLIDSSGNSVGDTKATNKDGKAIFQIPYSLVAGIPSRKLTLTGKLTVDGANQAISNLLTTDSVTLTANVANNVLQLVSNTNPVGVDEVKTITVKVFGNTKADLDGKEVTFATTNGSVDPKATVTNIRQENGKWVGDASTKLIGTIASVATVSAKFGTNVIYIAQKISAGAPATITLQSESSVLAPGANTKVIALVKDKNGTPIPDTEVSFTIIKDTSVSGRISQPTAMTDSAGRATVIYTAGSAQTLGGGVAIQAKAGNATVPNPVYSPNLLLTVSTQSAFITLSQNHEVLKDGSDNTNYYKEFSATVVDTAGNPIANQKISISLDLVSFLKGKFNWVRDYSYAQAGDGTWSWFWRWSRDYTIYENGVKQRVTTFVECTSNEFPNTVAILDTKNGVLGTRATFTTDAQGKFDFKVRYGRNYSNWLRVNLNASTTVSTKDNMTALSFVPPVAAEDVDDTDGKWRPDETSPYGQDISTCNNYK</sequence>
<evidence type="ECO:0000313" key="6">
    <source>
        <dbReference type="Proteomes" id="UP000233553"/>
    </source>
</evidence>
<feature type="signal peptide" evidence="3">
    <location>
        <begin position="1"/>
        <end position="22"/>
    </location>
</feature>
<feature type="compositionally biased region" description="Polar residues" evidence="2">
    <location>
        <begin position="666"/>
        <end position="678"/>
    </location>
</feature>
<proteinExistence type="inferred from homology"/>
<comment type="caution">
    <text evidence="5">The sequence shown here is derived from an EMBL/GenBank/DDBJ whole genome shotgun (WGS) entry which is preliminary data.</text>
</comment>
<dbReference type="PROSITE" id="PS51127">
    <property type="entry name" value="BIG1"/>
    <property type="match status" value="1"/>
</dbReference>
<dbReference type="PROSITE" id="PS51257">
    <property type="entry name" value="PROKAR_LIPOPROTEIN"/>
    <property type="match status" value="1"/>
</dbReference>
<reference evidence="5 6" key="1">
    <citation type="submission" date="2017-12" db="EMBL/GenBank/DDBJ databases">
        <title>Draft Genome sequences of multiple microbial strains isolated from spacecraft associated surfaces.</title>
        <authorList>
            <person name="Seuylemezian A."/>
            <person name="Vaishampayan P."/>
            <person name="Venkateswaran K."/>
        </authorList>
    </citation>
    <scope>NUCLEOTIDE SEQUENCE [LARGE SCALE GENOMIC DNA]</scope>
    <source>
        <strain evidence="5 6">2P01AA</strain>
    </source>
</reference>
<evidence type="ECO:0000313" key="5">
    <source>
        <dbReference type="EMBL" id="PKF32066.1"/>
    </source>
</evidence>
<feature type="chain" id="PRO_5014981179" description="Big-1 domain-containing protein" evidence="3">
    <location>
        <begin position="23"/>
        <end position="678"/>
    </location>
</feature>
<organism evidence="5 6">
    <name type="scientific">Acinetobacter proteolyticus</name>
    <dbReference type="NCBI Taxonomy" id="1776741"/>
    <lineage>
        <taxon>Bacteria</taxon>
        <taxon>Pseudomonadati</taxon>
        <taxon>Pseudomonadota</taxon>
        <taxon>Gammaproteobacteria</taxon>
        <taxon>Moraxellales</taxon>
        <taxon>Moraxellaceae</taxon>
        <taxon>Acinetobacter</taxon>
    </lineage>
</organism>
<dbReference type="Proteomes" id="UP000233553">
    <property type="component" value="Unassembled WGS sequence"/>
</dbReference>
<evidence type="ECO:0000259" key="4">
    <source>
        <dbReference type="PROSITE" id="PS51127"/>
    </source>
</evidence>
<evidence type="ECO:0000256" key="1">
    <source>
        <dbReference type="ARBA" id="ARBA00010116"/>
    </source>
</evidence>
<dbReference type="Gene3D" id="2.60.40.10">
    <property type="entry name" value="Immunoglobulins"/>
    <property type="match status" value="1"/>
</dbReference>
<dbReference type="InterPro" id="IPR003344">
    <property type="entry name" value="Big_1_dom"/>
</dbReference>
<gene>
    <name evidence="5" type="ORF">CW311_14695</name>
</gene>
<feature type="domain" description="Big-1" evidence="4">
    <location>
        <begin position="370"/>
        <end position="482"/>
    </location>
</feature>
<evidence type="ECO:0000256" key="3">
    <source>
        <dbReference type="SAM" id="SignalP"/>
    </source>
</evidence>
<dbReference type="AlphaFoldDB" id="A0A2N0WC17"/>
<protein>
    <recommendedName>
        <fullName evidence="4">Big-1 domain-containing protein</fullName>
    </recommendedName>
</protein>
<comment type="similarity">
    <text evidence="1">Belongs to the intimin/invasin family.</text>
</comment>
<evidence type="ECO:0000256" key="2">
    <source>
        <dbReference type="SAM" id="MobiDB-lite"/>
    </source>
</evidence>
<dbReference type="SUPFAM" id="SSF49373">
    <property type="entry name" value="Invasin/intimin cell-adhesion fragments"/>
    <property type="match status" value="1"/>
</dbReference>
<keyword evidence="3" id="KW-0732">Signal</keyword>
<feature type="region of interest" description="Disordered" evidence="2">
    <location>
        <begin position="651"/>
        <end position="678"/>
    </location>
</feature>
<name>A0A2N0WC17_9GAMM</name>
<dbReference type="InterPro" id="IPR008964">
    <property type="entry name" value="Invasin/intimin_cell_adhesion"/>
</dbReference>